<dbReference type="PANTHER" id="PTHR38480:SF1">
    <property type="entry name" value="SLR0254 PROTEIN"/>
    <property type="match status" value="1"/>
</dbReference>
<organism evidence="7 8">
    <name type="scientific">Salinimicrobium flavum</name>
    <dbReference type="NCBI Taxonomy" id="1737065"/>
    <lineage>
        <taxon>Bacteria</taxon>
        <taxon>Pseudomonadati</taxon>
        <taxon>Bacteroidota</taxon>
        <taxon>Flavobacteriia</taxon>
        <taxon>Flavobacteriales</taxon>
        <taxon>Flavobacteriaceae</taxon>
        <taxon>Salinimicrobium</taxon>
    </lineage>
</organism>
<dbReference type="EMBL" id="JBHULT010000012">
    <property type="protein sequence ID" value="MFD2519106.1"/>
    <property type="molecule type" value="Genomic_DNA"/>
</dbReference>
<dbReference type="Pfam" id="PF06271">
    <property type="entry name" value="RDD"/>
    <property type="match status" value="1"/>
</dbReference>
<evidence type="ECO:0000256" key="2">
    <source>
        <dbReference type="ARBA" id="ARBA00022692"/>
    </source>
</evidence>
<evidence type="ECO:0000256" key="5">
    <source>
        <dbReference type="SAM" id="Phobius"/>
    </source>
</evidence>
<evidence type="ECO:0000313" key="7">
    <source>
        <dbReference type="EMBL" id="MFD2519106.1"/>
    </source>
</evidence>
<name>A0ABW5J057_9FLAO</name>
<comment type="caution">
    <text evidence="7">The sequence shown here is derived from an EMBL/GenBank/DDBJ whole genome shotgun (WGS) entry which is preliminary data.</text>
</comment>
<feature type="transmembrane region" description="Helical" evidence="5">
    <location>
        <begin position="109"/>
        <end position="130"/>
    </location>
</feature>
<evidence type="ECO:0000313" key="8">
    <source>
        <dbReference type="Proteomes" id="UP001597468"/>
    </source>
</evidence>
<feature type="transmembrane region" description="Helical" evidence="5">
    <location>
        <begin position="57"/>
        <end position="74"/>
    </location>
</feature>
<gene>
    <name evidence="7" type="ORF">ACFSTG_14455</name>
</gene>
<feature type="transmembrane region" description="Helical" evidence="5">
    <location>
        <begin position="25"/>
        <end position="45"/>
    </location>
</feature>
<proteinExistence type="predicted"/>
<evidence type="ECO:0000259" key="6">
    <source>
        <dbReference type="Pfam" id="PF06271"/>
    </source>
</evidence>
<evidence type="ECO:0000256" key="3">
    <source>
        <dbReference type="ARBA" id="ARBA00022989"/>
    </source>
</evidence>
<dbReference type="InterPro" id="IPR010432">
    <property type="entry name" value="RDD"/>
</dbReference>
<reference evidence="8" key="1">
    <citation type="journal article" date="2019" name="Int. J. Syst. Evol. Microbiol.">
        <title>The Global Catalogue of Microorganisms (GCM) 10K type strain sequencing project: providing services to taxonomists for standard genome sequencing and annotation.</title>
        <authorList>
            <consortium name="The Broad Institute Genomics Platform"/>
            <consortium name="The Broad Institute Genome Sequencing Center for Infectious Disease"/>
            <person name="Wu L."/>
            <person name="Ma J."/>
        </authorList>
    </citation>
    <scope>NUCLEOTIDE SEQUENCE [LARGE SCALE GENOMIC DNA]</scope>
    <source>
        <strain evidence="8">KCTC 42585</strain>
    </source>
</reference>
<evidence type="ECO:0000256" key="4">
    <source>
        <dbReference type="ARBA" id="ARBA00023136"/>
    </source>
</evidence>
<sequence>MDNFQIETAQNISITQNVAGVGERILAYLIDALIMLSYLILIIFIMTALDFSGGEEWVYSLIIGLPLMLYFLLWEVFWDGRSPGKAALDLRVVKLDGTKPALSNYLVRWLLRIVDITITSGSVAVVTIIINGKGQRLGDLAAGTTVISEKERVGIEGTLLMELPDDYSPVYPQVSLLSDKDVQEIKNLYQDALRTSNYKVIRSLSLKLSDILGVTPEEKPTEFIKNVLNDYTYYTRH</sequence>
<dbReference type="PANTHER" id="PTHR38480">
    <property type="entry name" value="SLR0254 PROTEIN"/>
    <property type="match status" value="1"/>
</dbReference>
<keyword evidence="8" id="KW-1185">Reference proteome</keyword>
<dbReference type="RefSeq" id="WP_380754677.1">
    <property type="nucleotide sequence ID" value="NZ_JBHULT010000012.1"/>
</dbReference>
<protein>
    <submittedName>
        <fullName evidence="7">RDD family protein</fullName>
    </submittedName>
</protein>
<evidence type="ECO:0000256" key="1">
    <source>
        <dbReference type="ARBA" id="ARBA00004141"/>
    </source>
</evidence>
<keyword evidence="3 5" id="KW-1133">Transmembrane helix</keyword>
<keyword evidence="4 5" id="KW-0472">Membrane</keyword>
<accession>A0ABW5J057</accession>
<dbReference type="Proteomes" id="UP001597468">
    <property type="component" value="Unassembled WGS sequence"/>
</dbReference>
<feature type="domain" description="RDD" evidence="6">
    <location>
        <begin position="18"/>
        <end position="143"/>
    </location>
</feature>
<keyword evidence="2 5" id="KW-0812">Transmembrane</keyword>
<comment type="subcellular location">
    <subcellularLocation>
        <location evidence="1">Membrane</location>
        <topology evidence="1">Multi-pass membrane protein</topology>
    </subcellularLocation>
</comment>